<evidence type="ECO:0000256" key="14">
    <source>
        <dbReference type="RuleBase" id="RU364088"/>
    </source>
</evidence>
<keyword evidence="18" id="KW-1185">Reference proteome</keyword>
<evidence type="ECO:0000256" key="10">
    <source>
        <dbReference type="ARBA" id="ARBA00022840"/>
    </source>
</evidence>
<dbReference type="Pfam" id="PF00512">
    <property type="entry name" value="HisKA"/>
    <property type="match status" value="1"/>
</dbReference>
<dbReference type="Gene3D" id="6.10.340.10">
    <property type="match status" value="1"/>
</dbReference>
<dbReference type="Gene3D" id="1.10.287.130">
    <property type="match status" value="1"/>
</dbReference>
<evidence type="ECO:0000256" key="13">
    <source>
        <dbReference type="ARBA" id="ARBA00023136"/>
    </source>
</evidence>
<dbReference type="PROSITE" id="PS50109">
    <property type="entry name" value="HIS_KIN"/>
    <property type="match status" value="1"/>
</dbReference>
<dbReference type="InterPro" id="IPR003660">
    <property type="entry name" value="HAMP_dom"/>
</dbReference>
<keyword evidence="11 14" id="KW-1133">Transmembrane helix</keyword>
<organism evidence="17 18">
    <name type="scientific">Achromobacter pulmonis</name>
    <dbReference type="NCBI Taxonomy" id="1389932"/>
    <lineage>
        <taxon>Bacteria</taxon>
        <taxon>Pseudomonadati</taxon>
        <taxon>Pseudomonadota</taxon>
        <taxon>Betaproteobacteria</taxon>
        <taxon>Burkholderiales</taxon>
        <taxon>Alcaligenaceae</taxon>
        <taxon>Achromobacter</taxon>
    </lineage>
</organism>
<dbReference type="InterPro" id="IPR004358">
    <property type="entry name" value="Sig_transdc_His_kin-like_C"/>
</dbReference>
<name>A0A2N8KMA1_9BURK</name>
<evidence type="ECO:0000256" key="3">
    <source>
        <dbReference type="ARBA" id="ARBA00022475"/>
    </source>
</evidence>
<keyword evidence="8 14" id="KW-0547">Nucleotide-binding</keyword>
<evidence type="ECO:0000313" key="18">
    <source>
        <dbReference type="Proteomes" id="UP000235994"/>
    </source>
</evidence>
<evidence type="ECO:0000256" key="11">
    <source>
        <dbReference type="ARBA" id="ARBA00022989"/>
    </source>
</evidence>
<dbReference type="InterPro" id="IPR050428">
    <property type="entry name" value="TCS_sensor_his_kinase"/>
</dbReference>
<keyword evidence="5" id="KW-0597">Phosphoprotein</keyword>
<dbReference type="GO" id="GO:0005886">
    <property type="term" value="C:plasma membrane"/>
    <property type="evidence" value="ECO:0007669"/>
    <property type="project" value="UniProtKB-SubCell"/>
</dbReference>
<dbReference type="Proteomes" id="UP000235994">
    <property type="component" value="Unassembled WGS sequence"/>
</dbReference>
<dbReference type="Gene3D" id="3.30.565.10">
    <property type="entry name" value="Histidine kinase-like ATPase, C-terminal domain"/>
    <property type="match status" value="1"/>
</dbReference>
<dbReference type="EC" id="2.7.13.3" evidence="14"/>
<evidence type="ECO:0000259" key="15">
    <source>
        <dbReference type="PROSITE" id="PS50109"/>
    </source>
</evidence>
<evidence type="ECO:0000259" key="16">
    <source>
        <dbReference type="PROSITE" id="PS50885"/>
    </source>
</evidence>
<evidence type="ECO:0000256" key="1">
    <source>
        <dbReference type="ARBA" id="ARBA00000085"/>
    </source>
</evidence>
<keyword evidence="12 14" id="KW-0902">Two-component regulatory system</keyword>
<evidence type="ECO:0000256" key="5">
    <source>
        <dbReference type="ARBA" id="ARBA00022553"/>
    </source>
</evidence>
<keyword evidence="7 14" id="KW-0812">Transmembrane</keyword>
<dbReference type="PROSITE" id="PS50885">
    <property type="entry name" value="HAMP"/>
    <property type="match status" value="1"/>
</dbReference>
<evidence type="ECO:0000256" key="2">
    <source>
        <dbReference type="ARBA" id="ARBA00004533"/>
    </source>
</evidence>
<feature type="domain" description="HAMP" evidence="16">
    <location>
        <begin position="170"/>
        <end position="223"/>
    </location>
</feature>
<keyword evidence="4 14" id="KW-0997">Cell inner membrane</keyword>
<keyword evidence="6 14" id="KW-0808">Transferase</keyword>
<dbReference type="SMART" id="SM00388">
    <property type="entry name" value="HisKA"/>
    <property type="match status" value="1"/>
</dbReference>
<keyword evidence="10 14" id="KW-0067">ATP-binding</keyword>
<dbReference type="Pfam" id="PF00672">
    <property type="entry name" value="HAMP"/>
    <property type="match status" value="1"/>
</dbReference>
<dbReference type="InterPro" id="IPR006290">
    <property type="entry name" value="CztS_silS_copS"/>
</dbReference>
<feature type="transmembrane region" description="Helical" evidence="14">
    <location>
        <begin position="145"/>
        <end position="169"/>
    </location>
</feature>
<dbReference type="SUPFAM" id="SSF55874">
    <property type="entry name" value="ATPase domain of HSP90 chaperone/DNA topoisomerase II/histidine kinase"/>
    <property type="match status" value="1"/>
</dbReference>
<protein>
    <recommendedName>
        <fullName evidence="14">Sensor protein</fullName>
        <ecNumber evidence="14">2.7.13.3</ecNumber>
    </recommendedName>
</protein>
<proteinExistence type="predicted"/>
<sequence>MPGWRPKSLRRWLSRWLAVQTFVALGLVCAAVYYATNVNLINRQDALLQQKVAVVRHLVEENAASQDTTRLRHKLSDFFYGRPDFSLVLEIEGEKVYYGSPVAGNGDGTHERRIAFSLPHPGAPGDALNAELVLDISSDLRLRHALAWTLFACALAGAIVVAAVGTLLVRKGLAPLDELARQAAQLSPDRIGERLDESGQPREIQPLVRQFNAVLQRLERAYVQMEGFNADVAHEMRTPLATLIGETELALSTRPSVQALRETLGSNLEELQRIASIVNDMLFLSQADRGAQARGAWQRSLAEIVREVTQYHEAEALDAGVELSVTGDASALVDRKLFQRAVSNLVSNAVRYADRGSVIEVEISRGAPADGAPGEVLIAVRNTGEPIAQEHLPRLFYRFYRSDSAREFDANHHGLGLAIVAAIARMHGGRSYASSSQRLTTIGFSIVMAPPAGAA</sequence>
<dbReference type="InterPro" id="IPR003594">
    <property type="entry name" value="HATPase_dom"/>
</dbReference>
<dbReference type="CDD" id="cd00075">
    <property type="entry name" value="HATPase"/>
    <property type="match status" value="1"/>
</dbReference>
<keyword evidence="9 14" id="KW-0418">Kinase</keyword>
<dbReference type="EMBL" id="POQS01000002">
    <property type="protein sequence ID" value="PND34586.1"/>
    <property type="molecule type" value="Genomic_DNA"/>
</dbReference>
<comment type="function">
    <text evidence="14">Member of a two-component regulatory system.</text>
</comment>
<comment type="catalytic activity">
    <reaction evidence="1 14">
        <text>ATP + protein L-histidine = ADP + protein N-phospho-L-histidine.</text>
        <dbReference type="EC" id="2.7.13.3"/>
    </reaction>
</comment>
<evidence type="ECO:0000256" key="4">
    <source>
        <dbReference type="ARBA" id="ARBA00022519"/>
    </source>
</evidence>
<gene>
    <name evidence="17" type="ORF">C1I89_10435</name>
</gene>
<reference evidence="17 18" key="1">
    <citation type="submission" date="2018-01" db="EMBL/GenBank/DDBJ databases">
        <title>The draft genome of an aniline degradation strain ANB-1.</title>
        <authorList>
            <person name="Zhang L."/>
            <person name="Jiang J."/>
        </authorList>
    </citation>
    <scope>NUCLEOTIDE SEQUENCE [LARGE SCALE GENOMIC DNA]</scope>
    <source>
        <strain evidence="17 18">ANB-1</strain>
    </source>
</reference>
<dbReference type="PANTHER" id="PTHR45436">
    <property type="entry name" value="SENSOR HISTIDINE KINASE YKOH"/>
    <property type="match status" value="1"/>
</dbReference>
<feature type="transmembrane region" description="Helical" evidence="14">
    <location>
        <begin position="12"/>
        <end position="35"/>
    </location>
</feature>
<feature type="domain" description="Histidine kinase" evidence="15">
    <location>
        <begin position="231"/>
        <end position="454"/>
    </location>
</feature>
<dbReference type="SUPFAM" id="SSF47384">
    <property type="entry name" value="Homodimeric domain of signal transducing histidine kinase"/>
    <property type="match status" value="1"/>
</dbReference>
<dbReference type="SMART" id="SM00387">
    <property type="entry name" value="HATPase_c"/>
    <property type="match status" value="1"/>
</dbReference>
<accession>A0A2N8KMA1</accession>
<dbReference type="CDD" id="cd00082">
    <property type="entry name" value="HisKA"/>
    <property type="match status" value="1"/>
</dbReference>
<comment type="subcellular location">
    <subcellularLocation>
        <location evidence="2 14">Cell inner membrane</location>
    </subcellularLocation>
</comment>
<dbReference type="RefSeq" id="WP_102772649.1">
    <property type="nucleotide sequence ID" value="NZ_POQS01000002.1"/>
</dbReference>
<dbReference type="InterPro" id="IPR005467">
    <property type="entry name" value="His_kinase_dom"/>
</dbReference>
<evidence type="ECO:0000313" key="17">
    <source>
        <dbReference type="EMBL" id="PND34586.1"/>
    </source>
</evidence>
<dbReference type="InterPro" id="IPR036890">
    <property type="entry name" value="HATPase_C_sf"/>
</dbReference>
<evidence type="ECO:0000256" key="9">
    <source>
        <dbReference type="ARBA" id="ARBA00022777"/>
    </source>
</evidence>
<evidence type="ECO:0000256" key="7">
    <source>
        <dbReference type="ARBA" id="ARBA00022692"/>
    </source>
</evidence>
<dbReference type="AlphaFoldDB" id="A0A2N8KMA1"/>
<evidence type="ECO:0000256" key="8">
    <source>
        <dbReference type="ARBA" id="ARBA00022741"/>
    </source>
</evidence>
<dbReference type="PRINTS" id="PR00344">
    <property type="entry name" value="BCTRLSENSOR"/>
</dbReference>
<evidence type="ECO:0000256" key="6">
    <source>
        <dbReference type="ARBA" id="ARBA00022679"/>
    </source>
</evidence>
<dbReference type="PANTHER" id="PTHR45436:SF9">
    <property type="entry name" value="SENSOR PROTEIN"/>
    <property type="match status" value="1"/>
</dbReference>
<dbReference type="GO" id="GO:0005524">
    <property type="term" value="F:ATP binding"/>
    <property type="evidence" value="ECO:0007669"/>
    <property type="project" value="UniProtKB-KW"/>
</dbReference>
<keyword evidence="13 14" id="KW-0472">Membrane</keyword>
<dbReference type="Pfam" id="PF02518">
    <property type="entry name" value="HATPase_c"/>
    <property type="match status" value="1"/>
</dbReference>
<keyword evidence="3 14" id="KW-1003">Cell membrane</keyword>
<dbReference type="NCBIfam" id="TIGR01386">
    <property type="entry name" value="cztS_silS_copS"/>
    <property type="match status" value="1"/>
</dbReference>
<dbReference type="InterPro" id="IPR003661">
    <property type="entry name" value="HisK_dim/P_dom"/>
</dbReference>
<comment type="caution">
    <text evidence="17">The sequence shown here is derived from an EMBL/GenBank/DDBJ whole genome shotgun (WGS) entry which is preliminary data.</text>
</comment>
<dbReference type="InterPro" id="IPR036097">
    <property type="entry name" value="HisK_dim/P_sf"/>
</dbReference>
<dbReference type="GO" id="GO:0000155">
    <property type="term" value="F:phosphorelay sensor kinase activity"/>
    <property type="evidence" value="ECO:0007669"/>
    <property type="project" value="InterPro"/>
</dbReference>
<evidence type="ECO:0000256" key="12">
    <source>
        <dbReference type="ARBA" id="ARBA00023012"/>
    </source>
</evidence>
<dbReference type="SMART" id="SM00304">
    <property type="entry name" value="HAMP"/>
    <property type="match status" value="1"/>
</dbReference>